<evidence type="ECO:0000313" key="3">
    <source>
        <dbReference type="Proteomes" id="UP000067689"/>
    </source>
</evidence>
<gene>
    <name evidence="2" type="ORF">AERYTH_06200</name>
</gene>
<evidence type="ECO:0000256" key="1">
    <source>
        <dbReference type="SAM" id="MobiDB-lite"/>
    </source>
</evidence>
<protein>
    <submittedName>
        <fullName evidence="2">Uncharacterized protein</fullName>
    </submittedName>
</protein>
<dbReference type="STRING" id="2041.AERYTH_06200"/>
<feature type="compositionally biased region" description="Basic and acidic residues" evidence="1">
    <location>
        <begin position="32"/>
        <end position="41"/>
    </location>
</feature>
<feature type="region of interest" description="Disordered" evidence="1">
    <location>
        <begin position="32"/>
        <end position="61"/>
    </location>
</feature>
<sequence>MVGVGAVALAVTAIVAISNDGGADNRAVCVDRSTDTRVSDERCDDDSSIEGGSSDSGGGSSGGGGYGWYYIPAGRTAPGVGEKTSGQGSYTPPPSSVKRGGVAYDGGEVTRGGFFSGKSSFGG</sequence>
<accession>A0A0U3T0P8</accession>
<feature type="compositionally biased region" description="Low complexity" evidence="1">
    <location>
        <begin position="112"/>
        <end position="123"/>
    </location>
</feature>
<proteinExistence type="predicted"/>
<name>A0A0U3T0P8_9ACTN</name>
<reference evidence="2 3" key="1">
    <citation type="journal article" date="1991" name="Int. J. Syst. Bacteriol.">
        <title>Description of the erythromycin-producing bacterium Arthrobacter sp. strain NRRL B-3381 as Aeromicrobium erythreum gen. nov., sp. nov.</title>
        <authorList>
            <person name="Miller E.S."/>
            <person name="Woese C.R."/>
            <person name="Brenner S."/>
        </authorList>
    </citation>
    <scope>NUCLEOTIDE SEQUENCE [LARGE SCALE GENOMIC DNA]</scope>
    <source>
        <strain evidence="2 3">AR18</strain>
    </source>
</reference>
<dbReference type="Proteomes" id="UP000067689">
    <property type="component" value="Chromosome"/>
</dbReference>
<dbReference type="AlphaFoldDB" id="A0A0U3T0P8"/>
<dbReference type="PATRIC" id="fig|2041.4.peg.1302"/>
<evidence type="ECO:0000313" key="2">
    <source>
        <dbReference type="EMBL" id="ALX04312.1"/>
    </source>
</evidence>
<keyword evidence="3" id="KW-1185">Reference proteome</keyword>
<dbReference type="KEGG" id="aer:AERYTH_06200"/>
<feature type="region of interest" description="Disordered" evidence="1">
    <location>
        <begin position="77"/>
        <end position="123"/>
    </location>
</feature>
<dbReference type="EMBL" id="CP011502">
    <property type="protein sequence ID" value="ALX04312.1"/>
    <property type="molecule type" value="Genomic_DNA"/>
</dbReference>
<organism evidence="2 3">
    <name type="scientific">Aeromicrobium erythreum</name>
    <dbReference type="NCBI Taxonomy" id="2041"/>
    <lineage>
        <taxon>Bacteria</taxon>
        <taxon>Bacillati</taxon>
        <taxon>Actinomycetota</taxon>
        <taxon>Actinomycetes</taxon>
        <taxon>Propionibacteriales</taxon>
        <taxon>Nocardioidaceae</taxon>
        <taxon>Aeromicrobium</taxon>
    </lineage>
</organism>